<evidence type="ECO:0000313" key="3">
    <source>
        <dbReference type="Proteomes" id="UP000619265"/>
    </source>
</evidence>
<evidence type="ECO:0000256" key="1">
    <source>
        <dbReference type="SAM" id="MobiDB-lite"/>
    </source>
</evidence>
<protein>
    <submittedName>
        <fullName evidence="2">Uncharacterized protein</fullName>
    </submittedName>
</protein>
<evidence type="ECO:0000313" key="2">
    <source>
        <dbReference type="EMBL" id="KAF5478867.1"/>
    </source>
</evidence>
<reference evidence="2" key="2">
    <citation type="submission" date="2020-03" db="EMBL/GenBank/DDBJ databases">
        <title>Walnut 2.0.</title>
        <authorList>
            <person name="Marrano A."/>
            <person name="Britton M."/>
            <person name="Zimin A.V."/>
            <person name="Zaini P.A."/>
            <person name="Workman R."/>
            <person name="Puiu D."/>
            <person name="Bianco L."/>
            <person name="Allen B.J."/>
            <person name="Troggio M."/>
            <person name="Leslie C.A."/>
            <person name="Timp W."/>
            <person name="Dendekar A."/>
            <person name="Salzberg S.L."/>
            <person name="Neale D.B."/>
        </authorList>
    </citation>
    <scope>NUCLEOTIDE SEQUENCE</scope>
    <source>
        <tissue evidence="2">Leaves</tissue>
    </source>
</reference>
<feature type="compositionally biased region" description="Basic and acidic residues" evidence="1">
    <location>
        <begin position="161"/>
        <end position="170"/>
    </location>
</feature>
<gene>
    <name evidence="2" type="ORF">F2P56_005394</name>
</gene>
<proteinExistence type="predicted"/>
<name>A0A833Y9K1_JUGRE</name>
<dbReference type="AlphaFoldDB" id="A0A833Y9K1"/>
<reference evidence="2" key="1">
    <citation type="submission" date="2015-10" db="EMBL/GenBank/DDBJ databases">
        <authorList>
            <person name="Martinez-Garcia P.J."/>
            <person name="Crepeau M.W."/>
            <person name="Puiu D."/>
            <person name="Gonzalez-Ibeas D."/>
            <person name="Whalen J."/>
            <person name="Stevens K."/>
            <person name="Paul R."/>
            <person name="Butterfield T."/>
            <person name="Britton M."/>
            <person name="Reagan R."/>
            <person name="Chakraborty S."/>
            <person name="Walawage S.L."/>
            <person name="Vasquez-Gross H.A."/>
            <person name="Cardeno C."/>
            <person name="Famula R."/>
            <person name="Pratt K."/>
            <person name="Kuruganti S."/>
            <person name="Aradhya M.K."/>
            <person name="Leslie C.A."/>
            <person name="Dandekar A.M."/>
            <person name="Salzberg S.L."/>
            <person name="Wegrzyn J.L."/>
            <person name="Langley C.H."/>
            <person name="Neale D.B."/>
        </authorList>
    </citation>
    <scope>NUCLEOTIDE SEQUENCE</scope>
    <source>
        <tissue evidence="2">Leaves</tissue>
    </source>
</reference>
<organism evidence="2 3">
    <name type="scientific">Juglans regia</name>
    <name type="common">English walnut</name>
    <dbReference type="NCBI Taxonomy" id="51240"/>
    <lineage>
        <taxon>Eukaryota</taxon>
        <taxon>Viridiplantae</taxon>
        <taxon>Streptophyta</taxon>
        <taxon>Embryophyta</taxon>
        <taxon>Tracheophyta</taxon>
        <taxon>Spermatophyta</taxon>
        <taxon>Magnoliopsida</taxon>
        <taxon>eudicotyledons</taxon>
        <taxon>Gunneridae</taxon>
        <taxon>Pentapetalae</taxon>
        <taxon>rosids</taxon>
        <taxon>fabids</taxon>
        <taxon>Fagales</taxon>
        <taxon>Juglandaceae</taxon>
        <taxon>Juglans</taxon>
    </lineage>
</organism>
<sequence length="170" mass="18876">MLALLARLRALVQQATISPAPTDKRKLLLQALTLAICRKASSLLVTVLKQSVKISQEGIEVFREFYPNNDEVVTLECVWKLDKFVSLERTYKSNTGSPNGDLKEDASIGTSAVKYQSIESFIGDDELVHERVDSDQMGEKCPSHFKGDKIDSLASPPMESDNGKEVEDCR</sequence>
<comment type="caution">
    <text evidence="2">The sequence shown here is derived from an EMBL/GenBank/DDBJ whole genome shotgun (WGS) entry which is preliminary data.</text>
</comment>
<feature type="region of interest" description="Disordered" evidence="1">
    <location>
        <begin position="133"/>
        <end position="170"/>
    </location>
</feature>
<dbReference type="PANTHER" id="PTHR34786:SF1">
    <property type="entry name" value="OS09G0504900 PROTEIN"/>
    <property type="match status" value="1"/>
</dbReference>
<dbReference type="Proteomes" id="UP000619265">
    <property type="component" value="Unassembled WGS sequence"/>
</dbReference>
<dbReference type="Gramene" id="Jr02_23930_p1">
    <property type="protein sequence ID" value="cds.Jr02_23930_p1"/>
    <property type="gene ID" value="Jr02_23930"/>
</dbReference>
<dbReference type="EMBL" id="LIHL02000002">
    <property type="protein sequence ID" value="KAF5478867.1"/>
    <property type="molecule type" value="Genomic_DNA"/>
</dbReference>
<feature type="compositionally biased region" description="Basic and acidic residues" evidence="1">
    <location>
        <begin position="133"/>
        <end position="151"/>
    </location>
</feature>
<accession>A0A833Y9K1</accession>
<dbReference type="PANTHER" id="PTHR34786">
    <property type="entry name" value="OS09G0504900 PROTEIN"/>
    <property type="match status" value="1"/>
</dbReference>